<evidence type="ECO:0000256" key="4">
    <source>
        <dbReference type="ARBA" id="ARBA00022989"/>
    </source>
</evidence>
<feature type="transmembrane region" description="Helical" evidence="6">
    <location>
        <begin position="29"/>
        <end position="46"/>
    </location>
</feature>
<comment type="similarity">
    <text evidence="2">Belongs to the EamA transporter family.</text>
</comment>
<feature type="domain" description="EamA" evidence="7">
    <location>
        <begin position="6"/>
        <end position="131"/>
    </location>
</feature>
<dbReference type="OrthoDB" id="9809509at2"/>
<evidence type="ECO:0000256" key="3">
    <source>
        <dbReference type="ARBA" id="ARBA00022692"/>
    </source>
</evidence>
<dbReference type="KEGG" id="blep:AL038_06945"/>
<dbReference type="InterPro" id="IPR050638">
    <property type="entry name" value="AA-Vitamin_Transporters"/>
</dbReference>
<evidence type="ECO:0000256" key="5">
    <source>
        <dbReference type="ARBA" id="ARBA00023136"/>
    </source>
</evidence>
<evidence type="ECO:0000256" key="1">
    <source>
        <dbReference type="ARBA" id="ARBA00004141"/>
    </source>
</evidence>
<name>A0A2N9YJL5_9GAMM</name>
<feature type="transmembrane region" description="Helical" evidence="6">
    <location>
        <begin position="240"/>
        <end position="256"/>
    </location>
</feature>
<feature type="domain" description="EamA" evidence="7">
    <location>
        <begin position="145"/>
        <end position="279"/>
    </location>
</feature>
<keyword evidence="3 6" id="KW-0812">Transmembrane</keyword>
<keyword evidence="4 6" id="KW-1133">Transmembrane helix</keyword>
<dbReference type="Proteomes" id="UP000234271">
    <property type="component" value="Chromosome"/>
</dbReference>
<feature type="transmembrane region" description="Helical" evidence="6">
    <location>
        <begin position="175"/>
        <end position="194"/>
    </location>
</feature>
<dbReference type="EMBL" id="CP018889">
    <property type="protein sequence ID" value="AUI70692.1"/>
    <property type="molecule type" value="Genomic_DNA"/>
</dbReference>
<dbReference type="STRING" id="288004.AL038_06945"/>
<dbReference type="InterPro" id="IPR000620">
    <property type="entry name" value="EamA_dom"/>
</dbReference>
<protein>
    <submittedName>
        <fullName evidence="8">EamA family transporter</fullName>
    </submittedName>
</protein>
<evidence type="ECO:0000313" key="8">
    <source>
        <dbReference type="EMBL" id="AUI70692.1"/>
    </source>
</evidence>
<evidence type="ECO:0000313" key="9">
    <source>
        <dbReference type="Proteomes" id="UP000234271"/>
    </source>
</evidence>
<dbReference type="Pfam" id="PF00892">
    <property type="entry name" value="EamA"/>
    <property type="match status" value="2"/>
</dbReference>
<evidence type="ECO:0000256" key="2">
    <source>
        <dbReference type="ARBA" id="ARBA00007362"/>
    </source>
</evidence>
<sequence>MPSVFVLLWSTGFIGAKYGLPYAEPFTFLFYRLITVSFLLYLILQIMGQSFPTDKQLIGHVAVSGLLVHAGYLGGVFAAIKIGMPSGLAALIVGLQPLLTAVAASFFLREIITRLQWIGLFLGLLGVAFVLSERFTPNTAHFDITAIFWATLALFSISLGTVYHKRFCTGMELISGTLIQYLAATVVLGAIAFTTETMVVTWNLSFILALAWLVLGLSLGAISLLMLLIKQGAAARVASLFYLVPPVTALEAFILFDEKLGVFALCGMALTVIGVALVVVKKRPL</sequence>
<accession>A0A2N9YJL5</accession>
<evidence type="ECO:0000259" key="7">
    <source>
        <dbReference type="Pfam" id="PF00892"/>
    </source>
</evidence>
<reference evidence="9" key="1">
    <citation type="submission" date="2016-12" db="EMBL/GenBank/DDBJ databases">
        <title>Complete Genome Sequence of Beggiatoa leptomitiformis D-401.</title>
        <authorList>
            <person name="Fomenkov A."/>
            <person name="Vincze T."/>
            <person name="Grabovich M."/>
            <person name="Anton B.P."/>
            <person name="Dubinina G."/>
            <person name="Orlova M."/>
            <person name="Belousova E."/>
            <person name="Roberts R.J."/>
        </authorList>
    </citation>
    <scope>NUCLEOTIDE SEQUENCE [LARGE SCALE GENOMIC DNA]</scope>
    <source>
        <strain evidence="9">D-401</strain>
    </source>
</reference>
<feature type="transmembrane region" description="Helical" evidence="6">
    <location>
        <begin position="262"/>
        <end position="280"/>
    </location>
</feature>
<dbReference type="AlphaFoldDB" id="A0A2N9YJL5"/>
<evidence type="ECO:0000256" key="6">
    <source>
        <dbReference type="SAM" id="Phobius"/>
    </source>
</evidence>
<proteinExistence type="inferred from homology"/>
<comment type="subcellular location">
    <subcellularLocation>
        <location evidence="1">Membrane</location>
        <topology evidence="1">Multi-pass membrane protein</topology>
    </subcellularLocation>
</comment>
<keyword evidence="9" id="KW-1185">Reference proteome</keyword>
<dbReference type="SUPFAM" id="SSF103481">
    <property type="entry name" value="Multidrug resistance efflux transporter EmrE"/>
    <property type="match status" value="2"/>
</dbReference>
<dbReference type="InterPro" id="IPR037185">
    <property type="entry name" value="EmrE-like"/>
</dbReference>
<feature type="transmembrane region" description="Helical" evidence="6">
    <location>
        <begin position="115"/>
        <end position="132"/>
    </location>
</feature>
<dbReference type="PANTHER" id="PTHR32322:SF2">
    <property type="entry name" value="EAMA DOMAIN-CONTAINING PROTEIN"/>
    <property type="match status" value="1"/>
</dbReference>
<feature type="transmembrane region" description="Helical" evidence="6">
    <location>
        <begin position="58"/>
        <end position="80"/>
    </location>
</feature>
<keyword evidence="5 6" id="KW-0472">Membrane</keyword>
<feature type="transmembrane region" description="Helical" evidence="6">
    <location>
        <begin position="144"/>
        <end position="163"/>
    </location>
</feature>
<dbReference type="PANTHER" id="PTHR32322">
    <property type="entry name" value="INNER MEMBRANE TRANSPORTER"/>
    <property type="match status" value="1"/>
</dbReference>
<feature type="transmembrane region" description="Helical" evidence="6">
    <location>
        <begin position="206"/>
        <end position="228"/>
    </location>
</feature>
<feature type="transmembrane region" description="Helical" evidence="6">
    <location>
        <begin position="86"/>
        <end position="108"/>
    </location>
</feature>
<organism evidence="8 9">
    <name type="scientific">Beggiatoa leptomitoformis</name>
    <dbReference type="NCBI Taxonomy" id="288004"/>
    <lineage>
        <taxon>Bacteria</taxon>
        <taxon>Pseudomonadati</taxon>
        <taxon>Pseudomonadota</taxon>
        <taxon>Gammaproteobacteria</taxon>
        <taxon>Thiotrichales</taxon>
        <taxon>Thiotrichaceae</taxon>
        <taxon>Beggiatoa</taxon>
    </lineage>
</organism>
<dbReference type="GO" id="GO:0016020">
    <property type="term" value="C:membrane"/>
    <property type="evidence" value="ECO:0007669"/>
    <property type="project" value="UniProtKB-SubCell"/>
</dbReference>
<gene>
    <name evidence="8" type="ORF">BLE401_17365</name>
</gene>